<gene>
    <name evidence="1" type="ORF">THIOM_001165</name>
</gene>
<accession>A0A176S4G6</accession>
<proteinExistence type="predicted"/>
<reference evidence="1 2" key="1">
    <citation type="submission" date="2016-05" db="EMBL/GenBank/DDBJ databases">
        <title>Single-cell genome of chain-forming Candidatus Thiomargarita nelsonii and comparison to other large sulfur-oxidizing bacteria.</title>
        <authorList>
            <person name="Winkel M."/>
            <person name="Salman V."/>
            <person name="Woyke T."/>
            <person name="Schulz-Vogt H."/>
            <person name="Richter M."/>
            <person name="Flood B."/>
            <person name="Bailey J."/>
            <person name="Amann R."/>
            <person name="Mussmann M."/>
        </authorList>
    </citation>
    <scope>NUCLEOTIDE SEQUENCE [LARGE SCALE GENOMIC DNA]</scope>
    <source>
        <strain evidence="1 2">THI036</strain>
    </source>
</reference>
<name>A0A176S4G6_9GAMM</name>
<evidence type="ECO:0000313" key="2">
    <source>
        <dbReference type="Proteomes" id="UP000076962"/>
    </source>
</evidence>
<evidence type="ECO:0000313" key="1">
    <source>
        <dbReference type="EMBL" id="OAD23011.1"/>
    </source>
</evidence>
<sequence>MLNISCTHHHNNFRTQPTSFKIAFLGNEIKVFTRKPPVIELGEGFLDKNLTKKVLENRLFLSEAAKSNPKNTQLIFATHETTLLDNSLFRKDQIWFT</sequence>
<dbReference type="Proteomes" id="UP000076962">
    <property type="component" value="Unassembled WGS sequence"/>
</dbReference>
<organism evidence="1 2">
    <name type="scientific">Candidatus Thiomargarita nelsonii</name>
    <dbReference type="NCBI Taxonomy" id="1003181"/>
    <lineage>
        <taxon>Bacteria</taxon>
        <taxon>Pseudomonadati</taxon>
        <taxon>Pseudomonadota</taxon>
        <taxon>Gammaproteobacteria</taxon>
        <taxon>Thiotrichales</taxon>
        <taxon>Thiotrichaceae</taxon>
        <taxon>Thiomargarita</taxon>
    </lineage>
</organism>
<comment type="caution">
    <text evidence="1">The sequence shown here is derived from an EMBL/GenBank/DDBJ whole genome shotgun (WGS) entry which is preliminary data.</text>
</comment>
<dbReference type="EMBL" id="LUTY01000605">
    <property type="protein sequence ID" value="OAD23011.1"/>
    <property type="molecule type" value="Genomic_DNA"/>
</dbReference>
<protein>
    <submittedName>
        <fullName evidence="1">RloA protein</fullName>
    </submittedName>
</protein>
<keyword evidence="2" id="KW-1185">Reference proteome</keyword>
<dbReference type="AlphaFoldDB" id="A0A176S4G6"/>